<reference evidence="1 2" key="1">
    <citation type="submission" date="2016-11" db="EMBL/GenBank/DDBJ databases">
        <authorList>
            <person name="Jaros S."/>
            <person name="Januszkiewicz K."/>
            <person name="Wedrychowicz H."/>
        </authorList>
    </citation>
    <scope>NUCLEOTIDE SEQUENCE [LARGE SCALE GENOMIC DNA]</scope>
    <source>
        <strain evidence="1 2">DSM 15929</strain>
    </source>
</reference>
<dbReference type="Proteomes" id="UP000184386">
    <property type="component" value="Unassembled WGS sequence"/>
</dbReference>
<keyword evidence="2" id="KW-1185">Reference proteome</keyword>
<accession>A0A1M6KNB4</accession>
<dbReference type="AlphaFoldDB" id="A0A1M6KNB4"/>
<gene>
    <name evidence="1" type="ORF">SAMN02745136_00515</name>
</gene>
<evidence type="ECO:0000313" key="1">
    <source>
        <dbReference type="EMBL" id="SHJ60374.1"/>
    </source>
</evidence>
<protein>
    <submittedName>
        <fullName evidence="1">Uncharacterized protein</fullName>
    </submittedName>
</protein>
<dbReference type="EMBL" id="FRAC01000006">
    <property type="protein sequence ID" value="SHJ60374.1"/>
    <property type="molecule type" value="Genomic_DNA"/>
</dbReference>
<name>A0A1M6KNB4_9FIRM</name>
<sequence length="304" mass="35308">MQIYDKQVINSMVTFNLVSSNGQIMAVIEDKSHLLNRREWFNREDVNNPNYLKELKKAEKRAEKARKLGKDPIVDTTASLSVFGKEIDSDKFIKGFNTKLKADEKSFTALKEGKIIYAHKEIEELQYVIDQLDTEEDTISMMHWIQFGKRFKEEIKAWKAENENRDRMRSLGYDDIRCFPLSFLAQILSCISYDMGASAECLEDYQSLKHGYLNKFTQGRECIEKRMMCPVLESSLLFNDLSKFKAVSLKSGPNLSEQEHQKIADEFIKLGNIKAVVQKLKYTEKTVRKWVDCLVPNKELFLIA</sequence>
<evidence type="ECO:0000313" key="2">
    <source>
        <dbReference type="Proteomes" id="UP000184386"/>
    </source>
</evidence>
<dbReference type="STRING" id="1121322.SAMN02745136_00515"/>
<proteinExistence type="predicted"/>
<dbReference type="RefSeq" id="WP_073272598.1">
    <property type="nucleotide sequence ID" value="NZ_FRAC01000006.1"/>
</dbReference>
<organism evidence="1 2">
    <name type="scientific">Anaerocolumna jejuensis DSM 15929</name>
    <dbReference type="NCBI Taxonomy" id="1121322"/>
    <lineage>
        <taxon>Bacteria</taxon>
        <taxon>Bacillati</taxon>
        <taxon>Bacillota</taxon>
        <taxon>Clostridia</taxon>
        <taxon>Lachnospirales</taxon>
        <taxon>Lachnospiraceae</taxon>
        <taxon>Anaerocolumna</taxon>
    </lineage>
</organism>